<proteinExistence type="predicted"/>
<reference evidence="2 3" key="1">
    <citation type="submission" date="2015-04" db="EMBL/GenBank/DDBJ databases">
        <title>Complete genome sequence of Schizopora paradoxa KUC8140, a cosmopolitan wood degrader in East Asia.</title>
        <authorList>
            <consortium name="DOE Joint Genome Institute"/>
            <person name="Min B."/>
            <person name="Park H."/>
            <person name="Jang Y."/>
            <person name="Kim J.-J."/>
            <person name="Kim K.H."/>
            <person name="Pangilinan J."/>
            <person name="Lipzen A."/>
            <person name="Riley R."/>
            <person name="Grigoriev I.V."/>
            <person name="Spatafora J.W."/>
            <person name="Choi I.-G."/>
        </authorList>
    </citation>
    <scope>NUCLEOTIDE SEQUENCE [LARGE SCALE GENOMIC DNA]</scope>
    <source>
        <strain evidence="2 3">KUC8140</strain>
    </source>
</reference>
<evidence type="ECO:0000256" key="1">
    <source>
        <dbReference type="SAM" id="MobiDB-lite"/>
    </source>
</evidence>
<name>A0A0H2R150_9AGAM</name>
<keyword evidence="3" id="KW-1185">Reference proteome</keyword>
<dbReference type="EMBL" id="KQ086310">
    <property type="protein sequence ID" value="KLO05424.1"/>
    <property type="molecule type" value="Genomic_DNA"/>
</dbReference>
<organism evidence="2 3">
    <name type="scientific">Schizopora paradoxa</name>
    <dbReference type="NCBI Taxonomy" id="27342"/>
    <lineage>
        <taxon>Eukaryota</taxon>
        <taxon>Fungi</taxon>
        <taxon>Dikarya</taxon>
        <taxon>Basidiomycota</taxon>
        <taxon>Agaricomycotina</taxon>
        <taxon>Agaricomycetes</taxon>
        <taxon>Hymenochaetales</taxon>
        <taxon>Schizoporaceae</taxon>
        <taxon>Schizopora</taxon>
    </lineage>
</organism>
<accession>A0A0H2R150</accession>
<sequence length="217" mass="23944">MSAPECLLQYETPTFHSLDMTHEGRLFHSVSSLASTARVAVIAKGTSYEIRIVNSKGTITMPPTPRWVVTYVPEAELVIIEEKERKEKSLFRFIDANYASLFSQQIMHFQAFFHDEIVEADRQTTDIAQGRAHHLSVIDGQESADFRLSGGTQEGEDGRLAAGTQEGGDSTDADATDEQAAATVENNEVLQPFRRLVTEEEAAALADQILEGGRVED</sequence>
<evidence type="ECO:0000313" key="3">
    <source>
        <dbReference type="Proteomes" id="UP000053477"/>
    </source>
</evidence>
<gene>
    <name evidence="2" type="ORF">SCHPADRAFT_946924</name>
</gene>
<dbReference type="InParanoid" id="A0A0H2R150"/>
<protein>
    <submittedName>
        <fullName evidence="2">Uncharacterized protein</fullName>
    </submittedName>
</protein>
<evidence type="ECO:0000313" key="2">
    <source>
        <dbReference type="EMBL" id="KLO05424.1"/>
    </source>
</evidence>
<feature type="region of interest" description="Disordered" evidence="1">
    <location>
        <begin position="143"/>
        <end position="185"/>
    </location>
</feature>
<dbReference type="Proteomes" id="UP000053477">
    <property type="component" value="Unassembled WGS sequence"/>
</dbReference>
<dbReference type="AlphaFoldDB" id="A0A0H2R150"/>